<dbReference type="InterPro" id="IPR009081">
    <property type="entry name" value="PP-bd_ACP"/>
</dbReference>
<sequence length="916" mass="97415">MNAVAPARRTAGLALPSVVPVSARNASSLVSGLHQLADHIERNRDVPLVDIAYSYQVGKVAFPFRAAAVARTHEEMIVHCRTLAGRLERSAPAGVSAVAEPRVAFLFSGQGSQYPGMGKELFDTSEIFRDAILRCAAVLDRKLPVPLRDLLFEAEFAAMLGRTEFTQPALFAYQYALAQLWISIGFVPCVVLGHSLGEWTAACIAGAYTLEEACTLVAARGALMVGRCEPGAMIAVGTNAAAVHDLLGSGYDLEVAAINGEDQTVVAGTGTVIEAFAHELARLDLPHRRLDVSHAFHSRAMVPMLEPLAGVVSPIPVRALDITLIGNSDGATVAAPLTAEHWLRQTREPVQFTRCLETLNSHDCDVVIEIGPKAALAHLARAVLNSDTLVVSARAGQTGEPHAIADALAECWVAGVQIPWDSIGGPDRRRVRVPTYPFDRTESMGATADPGRSGNAAPAEQAPMSERRSTPQARRPSLAVLLEIWCDTLGKTDVDADTEFGKLGGDSLDAIKLLNHIRKATGVTISMAELYRLGTLRAVAELHEGRAVDSPPETGARASSAGRQNDGGQAPQARRQMVGETEIRPGTGPAQAQGSAPQTNPMGSRMIGAKATRPSPWSPRRVLVAGGRPAIRFHLVRELLSSSGADIYTSPYSRDMVSRLPIEDADRVRGVNLAGAEDGDFDQVFVLDAPHLVALDTANWLSVDGAALIALPVTATRDLRQAAEDATRRDPRVRTCVIGQLAAIGQTELDKDFSAGAARLAEIAVNAVGSGVLPDIALDVIRPVDAATALFTLAQIRDRPERLFAVHADKGMEMGSLADALRSFGYGVAVVPWHAYAAVLAANVPDCAGFLADLSVLAAPVPSEVKRLDLSETGVSLSPPDQLSLKAVLLDAIQSGTVPQPRNWNELHHEFARHRA</sequence>
<dbReference type="SUPFAM" id="SSF55048">
    <property type="entry name" value="Probable ACP-binding domain of malonyl-CoA ACP transacylase"/>
    <property type="match status" value="1"/>
</dbReference>
<keyword evidence="2" id="KW-0597">Phosphoprotein</keyword>
<dbReference type="InterPro" id="IPR006162">
    <property type="entry name" value="Ppantetheine_attach_site"/>
</dbReference>
<evidence type="ECO:0000256" key="2">
    <source>
        <dbReference type="ARBA" id="ARBA00022553"/>
    </source>
</evidence>
<dbReference type="Proteomes" id="UP000539175">
    <property type="component" value="Unassembled WGS sequence"/>
</dbReference>
<dbReference type="PANTHER" id="PTHR43775">
    <property type="entry name" value="FATTY ACID SYNTHASE"/>
    <property type="match status" value="1"/>
</dbReference>
<name>A0A7X0B4I0_9PROT</name>
<dbReference type="GO" id="GO:0006633">
    <property type="term" value="P:fatty acid biosynthetic process"/>
    <property type="evidence" value="ECO:0007669"/>
    <property type="project" value="TreeGrafter"/>
</dbReference>
<dbReference type="SUPFAM" id="SSF52151">
    <property type="entry name" value="FabD/lysophospholipase-like"/>
    <property type="match status" value="1"/>
</dbReference>
<dbReference type="InterPro" id="IPR020806">
    <property type="entry name" value="PKS_PP-bd"/>
</dbReference>
<dbReference type="InterPro" id="IPR016035">
    <property type="entry name" value="Acyl_Trfase/lysoPLipase"/>
</dbReference>
<dbReference type="EMBL" id="JACIIZ010000018">
    <property type="protein sequence ID" value="MBB6254530.1"/>
    <property type="molecule type" value="Genomic_DNA"/>
</dbReference>
<evidence type="ECO:0000259" key="5">
    <source>
        <dbReference type="PROSITE" id="PS50075"/>
    </source>
</evidence>
<dbReference type="GO" id="GO:0004312">
    <property type="term" value="F:fatty acid synthase activity"/>
    <property type="evidence" value="ECO:0007669"/>
    <property type="project" value="TreeGrafter"/>
</dbReference>
<keyword evidence="3 6" id="KW-0808">Transferase</keyword>
<dbReference type="Gene3D" id="3.40.366.10">
    <property type="entry name" value="Malonyl-Coenzyme A Acyl Carrier Protein, domain 2"/>
    <property type="match status" value="1"/>
</dbReference>
<feature type="domain" description="Carrier" evidence="5">
    <location>
        <begin position="472"/>
        <end position="547"/>
    </location>
</feature>
<comment type="caution">
    <text evidence="6">The sequence shown here is derived from an EMBL/GenBank/DDBJ whole genome shotgun (WGS) entry which is preliminary data.</text>
</comment>
<dbReference type="SUPFAM" id="SSF47336">
    <property type="entry name" value="ACP-like"/>
    <property type="match status" value="1"/>
</dbReference>
<dbReference type="SMART" id="SM00827">
    <property type="entry name" value="PKS_AT"/>
    <property type="match status" value="1"/>
</dbReference>
<feature type="compositionally biased region" description="Polar residues" evidence="4">
    <location>
        <begin position="590"/>
        <end position="602"/>
    </location>
</feature>
<protein>
    <submittedName>
        <fullName evidence="6">Acyl transferase domain-containing protein</fullName>
    </submittedName>
</protein>
<dbReference type="Pfam" id="PF00698">
    <property type="entry name" value="Acyl_transf_1"/>
    <property type="match status" value="1"/>
</dbReference>
<accession>A0A7X0B4I0</accession>
<evidence type="ECO:0000256" key="1">
    <source>
        <dbReference type="ARBA" id="ARBA00022450"/>
    </source>
</evidence>
<keyword evidence="1" id="KW-0596">Phosphopantetheine</keyword>
<dbReference type="PROSITE" id="PS50075">
    <property type="entry name" value="CARRIER"/>
    <property type="match status" value="1"/>
</dbReference>
<dbReference type="InterPro" id="IPR014043">
    <property type="entry name" value="Acyl_transferase_dom"/>
</dbReference>
<dbReference type="Gene3D" id="3.30.70.3290">
    <property type="match status" value="1"/>
</dbReference>
<dbReference type="Pfam" id="PF22621">
    <property type="entry name" value="CurL-like_PKS_C"/>
    <property type="match status" value="1"/>
</dbReference>
<dbReference type="InterPro" id="IPR001227">
    <property type="entry name" value="Ac_transferase_dom_sf"/>
</dbReference>
<evidence type="ECO:0000256" key="4">
    <source>
        <dbReference type="SAM" id="MobiDB-lite"/>
    </source>
</evidence>
<feature type="region of interest" description="Disordered" evidence="4">
    <location>
        <begin position="545"/>
        <end position="620"/>
    </location>
</feature>
<dbReference type="Pfam" id="PF00550">
    <property type="entry name" value="PP-binding"/>
    <property type="match status" value="1"/>
</dbReference>
<evidence type="ECO:0000313" key="7">
    <source>
        <dbReference type="Proteomes" id="UP000539175"/>
    </source>
</evidence>
<dbReference type="InterPro" id="IPR036736">
    <property type="entry name" value="ACP-like_sf"/>
</dbReference>
<dbReference type="InterPro" id="IPR050091">
    <property type="entry name" value="PKS_NRPS_Biosynth_Enz"/>
</dbReference>
<proteinExistence type="predicted"/>
<evidence type="ECO:0000313" key="6">
    <source>
        <dbReference type="EMBL" id="MBB6254530.1"/>
    </source>
</evidence>
<organism evidence="6 7">
    <name type="scientific">Nitrospirillum iridis</name>
    <dbReference type="NCBI Taxonomy" id="765888"/>
    <lineage>
        <taxon>Bacteria</taxon>
        <taxon>Pseudomonadati</taxon>
        <taxon>Pseudomonadota</taxon>
        <taxon>Alphaproteobacteria</taxon>
        <taxon>Rhodospirillales</taxon>
        <taxon>Azospirillaceae</taxon>
        <taxon>Nitrospirillum</taxon>
    </lineage>
</organism>
<keyword evidence="7" id="KW-1185">Reference proteome</keyword>
<dbReference type="Gene3D" id="1.10.1200.10">
    <property type="entry name" value="ACP-like"/>
    <property type="match status" value="1"/>
</dbReference>
<dbReference type="InterPro" id="IPR016036">
    <property type="entry name" value="Malonyl_transacylase_ACP-bd"/>
</dbReference>
<dbReference type="PROSITE" id="PS00012">
    <property type="entry name" value="PHOSPHOPANTETHEINE"/>
    <property type="match status" value="1"/>
</dbReference>
<dbReference type="AlphaFoldDB" id="A0A7X0B4I0"/>
<feature type="region of interest" description="Disordered" evidence="4">
    <location>
        <begin position="435"/>
        <end position="474"/>
    </location>
</feature>
<dbReference type="GO" id="GO:0031177">
    <property type="term" value="F:phosphopantetheine binding"/>
    <property type="evidence" value="ECO:0007669"/>
    <property type="project" value="InterPro"/>
</dbReference>
<reference evidence="6 7" key="1">
    <citation type="submission" date="2020-08" db="EMBL/GenBank/DDBJ databases">
        <title>Genomic Encyclopedia of Type Strains, Phase IV (KMG-IV): sequencing the most valuable type-strain genomes for metagenomic binning, comparative biology and taxonomic classification.</title>
        <authorList>
            <person name="Goeker M."/>
        </authorList>
    </citation>
    <scope>NUCLEOTIDE SEQUENCE [LARGE SCALE GENOMIC DNA]</scope>
    <source>
        <strain evidence="6 7">DSM 22198</strain>
    </source>
</reference>
<gene>
    <name evidence="6" type="ORF">FHS74_005120</name>
</gene>
<dbReference type="PANTHER" id="PTHR43775:SF37">
    <property type="entry name" value="SI:DKEY-61P9.11"/>
    <property type="match status" value="1"/>
</dbReference>
<evidence type="ECO:0000256" key="3">
    <source>
        <dbReference type="ARBA" id="ARBA00022679"/>
    </source>
</evidence>
<dbReference type="SMART" id="SM00823">
    <property type="entry name" value="PKS_PP"/>
    <property type="match status" value="1"/>
</dbReference>